<evidence type="ECO:0000256" key="6">
    <source>
        <dbReference type="ARBA" id="ARBA00023125"/>
    </source>
</evidence>
<comment type="similarity">
    <text evidence="1">Belongs to the SOS response-associated peptidase family.</text>
</comment>
<dbReference type="EMBL" id="JASNQZ010000010">
    <property type="protein sequence ID" value="KAL0952318.1"/>
    <property type="molecule type" value="Genomic_DNA"/>
</dbReference>
<feature type="compositionally biased region" description="Low complexity" evidence="8">
    <location>
        <begin position="319"/>
        <end position="343"/>
    </location>
</feature>
<accession>A0ABR3JA10</accession>
<evidence type="ECO:0008006" key="11">
    <source>
        <dbReference type="Google" id="ProtNLM"/>
    </source>
</evidence>
<feature type="region of interest" description="Disordered" evidence="8">
    <location>
        <begin position="44"/>
        <end position="69"/>
    </location>
</feature>
<dbReference type="SUPFAM" id="SSF143081">
    <property type="entry name" value="BB1717-like"/>
    <property type="match status" value="1"/>
</dbReference>
<evidence type="ECO:0000256" key="1">
    <source>
        <dbReference type="ARBA" id="ARBA00008136"/>
    </source>
</evidence>
<evidence type="ECO:0000256" key="8">
    <source>
        <dbReference type="SAM" id="MobiDB-lite"/>
    </source>
</evidence>
<evidence type="ECO:0000256" key="7">
    <source>
        <dbReference type="ARBA" id="ARBA00023239"/>
    </source>
</evidence>
<keyword evidence="7" id="KW-0456">Lyase</keyword>
<dbReference type="Gene3D" id="3.90.1680.10">
    <property type="entry name" value="SOS response associated peptidase-like"/>
    <property type="match status" value="1"/>
</dbReference>
<evidence type="ECO:0000313" key="9">
    <source>
        <dbReference type="EMBL" id="KAL0952318.1"/>
    </source>
</evidence>
<keyword evidence="5" id="KW-0190">Covalent protein-DNA linkage</keyword>
<sequence length="365" mass="40692">MCGRFALRLNHQDIEQVPGHQHIRVGRWVNRDNFVPRYNIAPRSNAPVIRRQDPGPSGSNQRQSTGEDPNELIIQTMKWGLVPSWSKHEDKTLSTMNARSENLVDGGGLWGPIKGKKRCAVICQGYYEWLTKGKEKLPHFVKHKSSQVMLMAGLYDCATPEGETEPLWTFTIVTTAANHEFRWLHDRQPVILSTKEAFDAWLDTSSQSWTPELTRITEPFHDSASPLECYQVPKEVGKVGTESPSFIEPIATRKDGIQAMFTKQTQAKAQPEDSLGLKATPTKRKRSPSPTIALDNSQSSSTPRKRRDTDDEKALLKTPSKPSASGSQPSSPAKSKVVKSPSSPRKKKAKTDESSSKITSFFGKA</sequence>
<feature type="compositionally biased region" description="Polar residues" evidence="8">
    <location>
        <begin position="57"/>
        <end position="67"/>
    </location>
</feature>
<feature type="region of interest" description="Disordered" evidence="8">
    <location>
        <begin position="263"/>
        <end position="365"/>
    </location>
</feature>
<evidence type="ECO:0000256" key="4">
    <source>
        <dbReference type="ARBA" id="ARBA00022801"/>
    </source>
</evidence>
<comment type="caution">
    <text evidence="9">The sequence shown here is derived from an EMBL/GenBank/DDBJ whole genome shotgun (WGS) entry which is preliminary data.</text>
</comment>
<name>A0ABR3JA10_9AGAR</name>
<keyword evidence="3" id="KW-0227">DNA damage</keyword>
<keyword evidence="2" id="KW-0645">Protease</keyword>
<organism evidence="9 10">
    <name type="scientific">Hohenbuehelia grisea</name>
    <dbReference type="NCBI Taxonomy" id="104357"/>
    <lineage>
        <taxon>Eukaryota</taxon>
        <taxon>Fungi</taxon>
        <taxon>Dikarya</taxon>
        <taxon>Basidiomycota</taxon>
        <taxon>Agaricomycotina</taxon>
        <taxon>Agaricomycetes</taxon>
        <taxon>Agaricomycetidae</taxon>
        <taxon>Agaricales</taxon>
        <taxon>Pleurotineae</taxon>
        <taxon>Pleurotaceae</taxon>
        <taxon>Hohenbuehelia</taxon>
    </lineage>
</organism>
<dbReference type="Proteomes" id="UP001556367">
    <property type="component" value="Unassembled WGS sequence"/>
</dbReference>
<keyword evidence="10" id="KW-1185">Reference proteome</keyword>
<dbReference type="InterPro" id="IPR036590">
    <property type="entry name" value="SRAP-like"/>
</dbReference>
<dbReference type="PANTHER" id="PTHR13604:SF0">
    <property type="entry name" value="ABASIC SITE PROCESSING PROTEIN HMCES"/>
    <property type="match status" value="1"/>
</dbReference>
<dbReference type="InterPro" id="IPR003738">
    <property type="entry name" value="SRAP"/>
</dbReference>
<protein>
    <recommendedName>
        <fullName evidence="11">DUF159-domain-containing protein</fullName>
    </recommendedName>
</protein>
<gene>
    <name evidence="9" type="ORF">HGRIS_006602</name>
</gene>
<dbReference type="Pfam" id="PF02586">
    <property type="entry name" value="SRAP"/>
    <property type="match status" value="1"/>
</dbReference>
<evidence type="ECO:0000256" key="3">
    <source>
        <dbReference type="ARBA" id="ARBA00022763"/>
    </source>
</evidence>
<evidence type="ECO:0000256" key="5">
    <source>
        <dbReference type="ARBA" id="ARBA00023124"/>
    </source>
</evidence>
<keyword evidence="4" id="KW-0378">Hydrolase</keyword>
<proteinExistence type="inferred from homology"/>
<dbReference type="PANTHER" id="PTHR13604">
    <property type="entry name" value="DC12-RELATED"/>
    <property type="match status" value="1"/>
</dbReference>
<evidence type="ECO:0000313" key="10">
    <source>
        <dbReference type="Proteomes" id="UP001556367"/>
    </source>
</evidence>
<reference evidence="10" key="1">
    <citation type="submission" date="2024-06" db="EMBL/GenBank/DDBJ databases">
        <title>Multi-omics analyses provide insights into the biosynthesis of the anticancer antibiotic pleurotin in Hohenbuehelia grisea.</title>
        <authorList>
            <person name="Weaver J.A."/>
            <person name="Alberti F."/>
        </authorList>
    </citation>
    <scope>NUCLEOTIDE SEQUENCE [LARGE SCALE GENOMIC DNA]</scope>
    <source>
        <strain evidence="10">T-177</strain>
    </source>
</reference>
<keyword evidence="6" id="KW-0238">DNA-binding</keyword>
<feature type="compositionally biased region" description="Polar residues" evidence="8">
    <location>
        <begin position="288"/>
        <end position="302"/>
    </location>
</feature>
<evidence type="ECO:0000256" key="2">
    <source>
        <dbReference type="ARBA" id="ARBA00022670"/>
    </source>
</evidence>